<proteinExistence type="inferred from homology"/>
<dbReference type="NCBIfam" id="NF003324">
    <property type="entry name" value="PRK04334.1-4"/>
    <property type="match status" value="1"/>
</dbReference>
<comment type="similarity">
    <text evidence="1">Belongs to the UPF0280 family.</text>
</comment>
<dbReference type="HAMAP" id="MF_01079">
    <property type="entry name" value="UPF0280"/>
    <property type="match status" value="1"/>
</dbReference>
<dbReference type="EMBL" id="DSYZ01000139">
    <property type="protein sequence ID" value="HGT83549.1"/>
    <property type="molecule type" value="Genomic_DNA"/>
</dbReference>
<evidence type="ECO:0000313" key="2">
    <source>
        <dbReference type="EMBL" id="HGT83549.1"/>
    </source>
</evidence>
<comment type="caution">
    <text evidence="2">The sequence shown here is derived from an EMBL/GenBank/DDBJ whole genome shotgun (WGS) entry which is preliminary data.</text>
</comment>
<dbReference type="InterPro" id="IPR007183">
    <property type="entry name" value="UPF0280"/>
</dbReference>
<organism evidence="2">
    <name type="scientific">Archaeoglobus fulgidus</name>
    <dbReference type="NCBI Taxonomy" id="2234"/>
    <lineage>
        <taxon>Archaea</taxon>
        <taxon>Methanobacteriati</taxon>
        <taxon>Methanobacteriota</taxon>
        <taxon>Archaeoglobi</taxon>
        <taxon>Archaeoglobales</taxon>
        <taxon>Archaeoglobaceae</taxon>
        <taxon>Archaeoglobus</taxon>
    </lineage>
</organism>
<gene>
    <name evidence="2" type="ORF">ENT52_07490</name>
</gene>
<dbReference type="InterPro" id="IPR003374">
    <property type="entry name" value="ApbE-like_sf"/>
</dbReference>
<dbReference type="PIRSF" id="PIRSF006421">
    <property type="entry name" value="UCP006421"/>
    <property type="match status" value="1"/>
</dbReference>
<reference evidence="2" key="1">
    <citation type="journal article" date="2020" name="mSystems">
        <title>Genome- and Community-Level Interaction Insights into Carbon Utilization and Element Cycling Functions of Hydrothermarchaeota in Hydrothermal Sediment.</title>
        <authorList>
            <person name="Zhou Z."/>
            <person name="Liu Y."/>
            <person name="Xu W."/>
            <person name="Pan J."/>
            <person name="Luo Z.H."/>
            <person name="Li M."/>
        </authorList>
    </citation>
    <scope>NUCLEOTIDE SEQUENCE [LARGE SCALE GENOMIC DNA]</scope>
    <source>
        <strain evidence="2">SpSt-587</strain>
    </source>
</reference>
<sequence>MSYKRFKLIYKETIATILAENEEFYKIAVKAVLEARSEIERYAMRNPLFLISYEPIECDASGVVRRMCDAAKLAKVGPMAAVAGAIADFAVEKMIENGAKFAVVDNGGDISIFTDRELRVGIYPTSLAFVVPQGKRLGICTSSGKIGPSVSFGFADCATVIAENACIADAFATALGNRVKEDCNLEKVVQDFYEEFHDHVMGVLVVKDDAIVFAGEVPRIEESKVDPELITKL</sequence>
<accession>A0A7J3M444</accession>
<dbReference type="SUPFAM" id="SSF143631">
    <property type="entry name" value="ApbE-like"/>
    <property type="match status" value="1"/>
</dbReference>
<dbReference type="Gene3D" id="3.10.520.10">
    <property type="entry name" value="ApbE-like domains"/>
    <property type="match status" value="1"/>
</dbReference>
<dbReference type="AlphaFoldDB" id="A0A7J3M444"/>
<name>A0A7J3M444_ARCFL</name>
<protein>
    <recommendedName>
        <fullName evidence="1">UPF0280 protein ENT52_07490</fullName>
    </recommendedName>
</protein>
<evidence type="ECO:0000256" key="1">
    <source>
        <dbReference type="HAMAP-Rule" id="MF_01079"/>
    </source>
</evidence>
<dbReference type="InterPro" id="IPR037456">
    <property type="entry name" value="MA1715-like"/>
</dbReference>